<keyword evidence="3" id="KW-0269">Exonuclease</keyword>
<evidence type="ECO:0000256" key="1">
    <source>
        <dbReference type="ARBA" id="ARBA00010105"/>
    </source>
</evidence>
<dbReference type="InterPro" id="IPR003226">
    <property type="entry name" value="MYG1_exonuclease"/>
</dbReference>
<comment type="similarity">
    <text evidence="1">Belongs to the MYG1 family.</text>
</comment>
<accession>A0A6J1SZW2</accession>
<dbReference type="PANTHER" id="PTHR11215:SF1">
    <property type="entry name" value="MYG1 EXONUCLEASE"/>
    <property type="match status" value="1"/>
</dbReference>
<dbReference type="GO" id="GO:0005737">
    <property type="term" value="C:cytoplasm"/>
    <property type="evidence" value="ECO:0007669"/>
    <property type="project" value="TreeGrafter"/>
</dbReference>
<dbReference type="GO" id="GO:0005634">
    <property type="term" value="C:nucleus"/>
    <property type="evidence" value="ECO:0007669"/>
    <property type="project" value="TreeGrafter"/>
</dbReference>
<dbReference type="PANTHER" id="PTHR11215">
    <property type="entry name" value="METAL DEPENDENT HYDROLASE - RELATED"/>
    <property type="match status" value="1"/>
</dbReference>
<protein>
    <submittedName>
        <fullName evidence="3">MYG1 exonuclease</fullName>
    </submittedName>
</protein>
<dbReference type="OrthoDB" id="10265310at2759"/>
<sequence length="337" mass="37956">MEPVLKTARKTLQIGTHDGVFHCDEALACFMLKQLPQYKNSEIVRTRDDSVLEKCDIVVDVGGKYDPTTHRYDHHQRGFAETGSSLIPGKPWKIKLSSAGLVYCHFGREIIHQLVPDLNEKEIEPVFNYVYEKFVQEIDAIDNGVPICEGEPKYRISTNLSARVGHLNPPWNAPPEDPKCMDRFEKAVALVGSEFIDRVQYASSSWWPARKYVLDAINDRFKVHESGQIMELKTFCPWKEHFFELAKELEIVPSSINFVLFNGTDGSWRVQGVPEDATSFVGKIFLHPDWRGLRSEELSKVSGVDGCIFAHASGFIGGNSTRDGALAMAVKSLDQPI</sequence>
<dbReference type="GeneID" id="113212107"/>
<dbReference type="GO" id="GO:0004527">
    <property type="term" value="F:exonuclease activity"/>
    <property type="evidence" value="ECO:0007669"/>
    <property type="project" value="UniProtKB-KW"/>
</dbReference>
<dbReference type="KEGG" id="foc:113212107"/>
<dbReference type="Proteomes" id="UP000504606">
    <property type="component" value="Unplaced"/>
</dbReference>
<reference evidence="3" key="1">
    <citation type="submission" date="2025-08" db="UniProtKB">
        <authorList>
            <consortium name="RefSeq"/>
        </authorList>
    </citation>
    <scope>IDENTIFICATION</scope>
    <source>
        <tissue evidence="3">Whole organism</tissue>
    </source>
</reference>
<dbReference type="RefSeq" id="XP_026286483.1">
    <property type="nucleotide sequence ID" value="XM_026430698.2"/>
</dbReference>
<name>A0A6J1SZW2_FRAOC</name>
<proteinExistence type="inferred from homology"/>
<evidence type="ECO:0000313" key="2">
    <source>
        <dbReference type="Proteomes" id="UP000504606"/>
    </source>
</evidence>
<keyword evidence="3" id="KW-0378">Hydrolase</keyword>
<organism evidence="2 3">
    <name type="scientific">Frankliniella occidentalis</name>
    <name type="common">Western flower thrips</name>
    <name type="synonym">Euthrips occidentalis</name>
    <dbReference type="NCBI Taxonomy" id="133901"/>
    <lineage>
        <taxon>Eukaryota</taxon>
        <taxon>Metazoa</taxon>
        <taxon>Ecdysozoa</taxon>
        <taxon>Arthropoda</taxon>
        <taxon>Hexapoda</taxon>
        <taxon>Insecta</taxon>
        <taxon>Pterygota</taxon>
        <taxon>Neoptera</taxon>
        <taxon>Paraneoptera</taxon>
        <taxon>Thysanoptera</taxon>
        <taxon>Terebrantia</taxon>
        <taxon>Thripoidea</taxon>
        <taxon>Thripidae</taxon>
        <taxon>Frankliniella</taxon>
    </lineage>
</organism>
<keyword evidence="2" id="KW-1185">Reference proteome</keyword>
<keyword evidence="3" id="KW-0540">Nuclease</keyword>
<gene>
    <name evidence="3" type="primary">LOC113212107</name>
</gene>
<dbReference type="Pfam" id="PF03690">
    <property type="entry name" value="MYG1_exonuc"/>
    <property type="match status" value="1"/>
</dbReference>
<dbReference type="AlphaFoldDB" id="A0A6J1SZW2"/>
<evidence type="ECO:0000313" key="3">
    <source>
        <dbReference type="RefSeq" id="XP_026286483.1"/>
    </source>
</evidence>